<gene>
    <name evidence="2" type="primary">LOC115886228</name>
</gene>
<dbReference type="KEGG" id="soy:115886228"/>
<sequence>MTIKNPDYEIALHTVKIQRSGQAINIEEMKEIQEAVSATTIKQPMNEQTKRLSMDIFSQRSVTNEVLKGLRYLTTINNVKDSKTSYTWGQLDPNIFARNLIQVCNQVRRSCATKPGYWS</sequence>
<dbReference type="OrthoDB" id="256429at2759"/>
<evidence type="ECO:0000313" key="1">
    <source>
        <dbReference type="Proteomes" id="UP000504635"/>
    </source>
</evidence>
<dbReference type="InParanoid" id="A0A6J2YE71"/>
<dbReference type="GeneID" id="115886228"/>
<dbReference type="AlphaFoldDB" id="A0A6J2YE71"/>
<keyword evidence="1" id="KW-1185">Reference proteome</keyword>
<evidence type="ECO:0000313" key="2">
    <source>
        <dbReference type="RefSeq" id="XP_030761180.1"/>
    </source>
</evidence>
<name>A0A6J2YE71_SITOR</name>
<organism evidence="1 2">
    <name type="scientific">Sitophilus oryzae</name>
    <name type="common">Rice weevil</name>
    <name type="synonym">Curculio oryzae</name>
    <dbReference type="NCBI Taxonomy" id="7048"/>
    <lineage>
        <taxon>Eukaryota</taxon>
        <taxon>Metazoa</taxon>
        <taxon>Ecdysozoa</taxon>
        <taxon>Arthropoda</taxon>
        <taxon>Hexapoda</taxon>
        <taxon>Insecta</taxon>
        <taxon>Pterygota</taxon>
        <taxon>Neoptera</taxon>
        <taxon>Endopterygota</taxon>
        <taxon>Coleoptera</taxon>
        <taxon>Polyphaga</taxon>
        <taxon>Cucujiformia</taxon>
        <taxon>Curculionidae</taxon>
        <taxon>Dryophthorinae</taxon>
        <taxon>Sitophilus</taxon>
    </lineage>
</organism>
<accession>A0A6J2YE71</accession>
<dbReference type="RefSeq" id="XP_030761180.1">
    <property type="nucleotide sequence ID" value="XM_030905320.1"/>
</dbReference>
<reference evidence="2" key="1">
    <citation type="submission" date="2025-08" db="UniProtKB">
        <authorList>
            <consortium name="RefSeq"/>
        </authorList>
    </citation>
    <scope>IDENTIFICATION</scope>
    <source>
        <tissue evidence="2">Gonads</tissue>
    </source>
</reference>
<protein>
    <submittedName>
        <fullName evidence="2">Uncharacterized protein LOC115886228</fullName>
    </submittedName>
</protein>
<dbReference type="Proteomes" id="UP000504635">
    <property type="component" value="Unplaced"/>
</dbReference>
<proteinExistence type="predicted"/>